<dbReference type="GO" id="GO:0005975">
    <property type="term" value="P:carbohydrate metabolic process"/>
    <property type="evidence" value="ECO:0007669"/>
    <property type="project" value="InterPro"/>
</dbReference>
<dbReference type="EMBL" id="DWYZ01000206">
    <property type="protein sequence ID" value="HJB29284.1"/>
    <property type="molecule type" value="Genomic_DNA"/>
</dbReference>
<protein>
    <recommendedName>
        <fullName evidence="1">Glycosyl hydrolase family 95 catalytic domain-containing protein</fullName>
    </recommendedName>
</protein>
<gene>
    <name evidence="2" type="ORF">IAA06_10900</name>
</gene>
<dbReference type="SUPFAM" id="SSF48208">
    <property type="entry name" value="Six-hairpin glycosidases"/>
    <property type="match status" value="1"/>
</dbReference>
<dbReference type="PANTHER" id="PTHR31084:SF0">
    <property type="entry name" value="ALPHA-L-FUCOSIDASE 2"/>
    <property type="match status" value="1"/>
</dbReference>
<dbReference type="PANTHER" id="PTHR31084">
    <property type="entry name" value="ALPHA-L-FUCOSIDASE 2"/>
    <property type="match status" value="1"/>
</dbReference>
<dbReference type="InterPro" id="IPR008928">
    <property type="entry name" value="6-hairpin_glycosidase_sf"/>
</dbReference>
<accession>A0A9D2LU33</accession>
<dbReference type="Proteomes" id="UP000823842">
    <property type="component" value="Unassembled WGS sequence"/>
</dbReference>
<feature type="domain" description="Glycosyl hydrolase family 95 catalytic" evidence="1">
    <location>
        <begin position="284"/>
        <end position="647"/>
    </location>
</feature>
<reference evidence="2" key="1">
    <citation type="journal article" date="2021" name="PeerJ">
        <title>Extensive microbial diversity within the chicken gut microbiome revealed by metagenomics and culture.</title>
        <authorList>
            <person name="Gilroy R."/>
            <person name="Ravi A."/>
            <person name="Getino M."/>
            <person name="Pursley I."/>
            <person name="Horton D.L."/>
            <person name="Alikhan N.F."/>
            <person name="Baker D."/>
            <person name="Gharbi K."/>
            <person name="Hall N."/>
            <person name="Watson M."/>
            <person name="Adriaenssens E.M."/>
            <person name="Foster-Nyarko E."/>
            <person name="Jarju S."/>
            <person name="Secka A."/>
            <person name="Antonio M."/>
            <person name="Oren A."/>
            <person name="Chaudhuri R.R."/>
            <person name="La Ragione R."/>
            <person name="Hildebrand F."/>
            <person name="Pallen M.J."/>
        </authorList>
    </citation>
    <scope>NUCLEOTIDE SEQUENCE</scope>
    <source>
        <strain evidence="2">ChiSjej1B19-5720</strain>
    </source>
</reference>
<evidence type="ECO:0000313" key="3">
    <source>
        <dbReference type="Proteomes" id="UP000823842"/>
    </source>
</evidence>
<sequence>MDYKYVWQDNILTWDEAVPLGSGQCGCLCWGTPRELRFSLDRTDIWDSTVLWEKPEDFTYQKLVELADAGEEKAIREIFDAPYYYPSPTKLPAGKLLVHFKGGDRMVSTLSIKEACAWLSVREKEELYRIRTWIHALRHVGMVEIYAPKDSFSVELKTPGFGVKGTEKAFVYSEENRQISQGSLTELKYAPAKWGEEKKGDYVFQWFTQEITEDFSYGIVTAREDREERTRLAWKIVSSKDGGEWLLKGQEELSRALDEEEESLFGEHKKWWEEYFGESSVSLPDQEMEKQWYTSNYLFAAASRKGCAPMPLQGVWTADDGALPPWKGDYHHDLNTELSYSHYLKANHLEEGECFLDFLWELKNAGKKFAREFYDAPGCCLPGVMTIDGEVLGGWPMYSLSPANQIWIARCFEEYYRYTGNEEFLRNRAYPYLKETGIFIKALLKEQEDGTLLLPVSSSPEIHDDTAKAWLKPVSNYDLALMRYLFKTLEILGNKVGDEEAKEWRKVFDKLPKLAVNEKKVLMISPKESLEESHRHFSNAMAVSPLELIPYEGEGREIIDAVIRDYERLGTSQWVGYTFTWMAHLYGIQGNGEKAAEMLHIFWEYFCGPNGFHLNGDFKAKGYSDFTYRPFTLEGNMFAADALQEMLFQMRDGMIRLFPAIPAEWVKKGTGFSSLRGEKGLFCDAYIKKGEGLRWKITAEHAQKVTVRYREFETENFLEAGEVWESSFPV</sequence>
<dbReference type="InterPro" id="IPR012341">
    <property type="entry name" value="6hp_glycosidase-like_sf"/>
</dbReference>
<evidence type="ECO:0000259" key="1">
    <source>
        <dbReference type="Pfam" id="PF22124"/>
    </source>
</evidence>
<dbReference type="GO" id="GO:0004560">
    <property type="term" value="F:alpha-L-fucosidase activity"/>
    <property type="evidence" value="ECO:0007669"/>
    <property type="project" value="TreeGrafter"/>
</dbReference>
<dbReference type="InterPro" id="IPR054363">
    <property type="entry name" value="GH95_cat"/>
</dbReference>
<reference evidence="2" key="2">
    <citation type="submission" date="2021-04" db="EMBL/GenBank/DDBJ databases">
        <authorList>
            <person name="Gilroy R."/>
        </authorList>
    </citation>
    <scope>NUCLEOTIDE SEQUENCE</scope>
    <source>
        <strain evidence="2">ChiSjej1B19-5720</strain>
    </source>
</reference>
<evidence type="ECO:0000313" key="2">
    <source>
        <dbReference type="EMBL" id="HJB29284.1"/>
    </source>
</evidence>
<comment type="caution">
    <text evidence="2">The sequence shown here is derived from an EMBL/GenBank/DDBJ whole genome shotgun (WGS) entry which is preliminary data.</text>
</comment>
<dbReference type="AlphaFoldDB" id="A0A9D2LU33"/>
<dbReference type="Gene3D" id="1.50.10.10">
    <property type="match status" value="1"/>
</dbReference>
<dbReference type="Pfam" id="PF22124">
    <property type="entry name" value="Glyco_hydro_95_cat"/>
    <property type="match status" value="1"/>
</dbReference>
<organism evidence="2 3">
    <name type="scientific">Candidatus Blautia faecavium</name>
    <dbReference type="NCBI Taxonomy" id="2838487"/>
    <lineage>
        <taxon>Bacteria</taxon>
        <taxon>Bacillati</taxon>
        <taxon>Bacillota</taxon>
        <taxon>Clostridia</taxon>
        <taxon>Lachnospirales</taxon>
        <taxon>Lachnospiraceae</taxon>
        <taxon>Blautia</taxon>
    </lineage>
</organism>
<proteinExistence type="predicted"/>
<name>A0A9D2LU33_9FIRM</name>